<evidence type="ECO:0000256" key="1">
    <source>
        <dbReference type="SAM" id="Phobius"/>
    </source>
</evidence>
<dbReference type="AlphaFoldDB" id="A0A179DIF2"/>
<feature type="transmembrane region" description="Helical" evidence="1">
    <location>
        <begin position="36"/>
        <end position="55"/>
    </location>
</feature>
<keyword evidence="1" id="KW-1133">Transmembrane helix</keyword>
<dbReference type="Pfam" id="PF26314">
    <property type="entry name" value="MptA_B_family"/>
    <property type="match status" value="1"/>
</dbReference>
<keyword evidence="1" id="KW-0472">Membrane</keyword>
<evidence type="ECO:0000313" key="3">
    <source>
        <dbReference type="Proteomes" id="UP000078459"/>
    </source>
</evidence>
<comment type="caution">
    <text evidence="2">The sequence shown here is derived from an EMBL/GenBank/DDBJ whole genome shotgun (WGS) entry which is preliminary data.</text>
</comment>
<accession>A0A179DIF2</accession>
<dbReference type="OrthoDB" id="1491846at2"/>
<reference evidence="2 3" key="1">
    <citation type="submission" date="2016-04" db="EMBL/GenBank/DDBJ databases">
        <authorList>
            <person name="Evans L.H."/>
            <person name="Alamgir A."/>
            <person name="Owens N."/>
            <person name="Weber N.D."/>
            <person name="Virtaneva K."/>
            <person name="Barbian K."/>
            <person name="Babar A."/>
            <person name="Rosenke K."/>
        </authorList>
    </citation>
    <scope>NUCLEOTIDE SEQUENCE [LARGE SCALE GENOMIC DNA]</scope>
    <source>
        <strain evidence="2 3">CCM 8644</strain>
    </source>
</reference>
<keyword evidence="1" id="KW-0812">Transmembrane</keyword>
<organism evidence="2 3">
    <name type="scientific">Pedobacter psychrophilus</name>
    <dbReference type="NCBI Taxonomy" id="1826909"/>
    <lineage>
        <taxon>Bacteria</taxon>
        <taxon>Pseudomonadati</taxon>
        <taxon>Bacteroidota</taxon>
        <taxon>Sphingobacteriia</taxon>
        <taxon>Sphingobacteriales</taxon>
        <taxon>Sphingobacteriaceae</taxon>
        <taxon>Pedobacter</taxon>
    </lineage>
</organism>
<feature type="transmembrane region" description="Helical" evidence="1">
    <location>
        <begin position="231"/>
        <end position="252"/>
    </location>
</feature>
<feature type="transmembrane region" description="Helical" evidence="1">
    <location>
        <begin position="326"/>
        <end position="346"/>
    </location>
</feature>
<sequence>MDKINNKFSFGWVFLSGLITTGILNLGYFNSDRKDILSIWVGFSFLFISYFIILYKFNNPSMRWQNNYLAIISRVILLFSVPILSDDFYRFIWDGSQILHGINPFSYTPKELMSFKYDWVDTLLFQKMNSPNYFSVYPPINQVIFMLSAIPGKGNLLGSVVIMRVFLILFDFGNIYFIRKLLTYFKKDERLVFLYALNPLVIIEFIGNLHFEVVMIFFTLWSIWLLLNNKWILSSVILGLAVCTKLLPIIFLPLFIRYIGWKKTIYAGIICGFVVLILFLPFIHNLKLLENLISSIQLYYGKFEFNGSIYQILKAVGWKFLGYNPIAFTSKILIGLSLIGFLISYLKSKNILEGIFWVMFTYCIFGAIVHPWYILILVALTPFVKWRFALIWSVLICLSYYTYRVEPYDESLWLVLVEYIILGLFMIWEIFYSRDTTDFKDYTDSMQSFKGDVIKKD</sequence>
<keyword evidence="3" id="KW-1185">Reference proteome</keyword>
<dbReference type="STRING" id="1826909.A5893_07915"/>
<proteinExistence type="predicted"/>
<feature type="transmembrane region" description="Helical" evidence="1">
    <location>
        <begin position="264"/>
        <end position="283"/>
    </location>
</feature>
<evidence type="ECO:0008006" key="4">
    <source>
        <dbReference type="Google" id="ProtNLM"/>
    </source>
</evidence>
<evidence type="ECO:0000313" key="2">
    <source>
        <dbReference type="EMBL" id="OAQ40846.1"/>
    </source>
</evidence>
<dbReference type="Proteomes" id="UP000078459">
    <property type="component" value="Unassembled WGS sequence"/>
</dbReference>
<name>A0A179DIF2_9SPHI</name>
<feature type="transmembrane region" description="Helical" evidence="1">
    <location>
        <begin position="191"/>
        <end position="211"/>
    </location>
</feature>
<feature type="transmembrane region" description="Helical" evidence="1">
    <location>
        <begin position="355"/>
        <end position="380"/>
    </location>
</feature>
<feature type="transmembrane region" description="Helical" evidence="1">
    <location>
        <begin position="386"/>
        <end position="403"/>
    </location>
</feature>
<gene>
    <name evidence="2" type="ORF">A5893_07915</name>
</gene>
<protein>
    <recommendedName>
        <fullName evidence="4">Mannosyltransferase</fullName>
    </recommendedName>
</protein>
<feature type="transmembrane region" description="Helical" evidence="1">
    <location>
        <begin position="412"/>
        <end position="431"/>
    </location>
</feature>
<feature type="transmembrane region" description="Helical" evidence="1">
    <location>
        <begin position="156"/>
        <end position="179"/>
    </location>
</feature>
<dbReference type="EMBL" id="LWHJ01000022">
    <property type="protein sequence ID" value="OAQ40846.1"/>
    <property type="molecule type" value="Genomic_DNA"/>
</dbReference>
<reference evidence="2 3" key="2">
    <citation type="submission" date="2016-06" db="EMBL/GenBank/DDBJ databases">
        <title>Pedobacter psychrophilus sp. nov., isolated from Antarctic fragmentary rock.</title>
        <authorList>
            <person name="Svec P."/>
        </authorList>
    </citation>
    <scope>NUCLEOTIDE SEQUENCE [LARGE SCALE GENOMIC DNA]</scope>
    <source>
        <strain evidence="2 3">CCM 8644</strain>
    </source>
</reference>
<feature type="transmembrane region" description="Helical" evidence="1">
    <location>
        <begin position="12"/>
        <end position="30"/>
    </location>
</feature>
<dbReference type="RefSeq" id="WP_068822075.1">
    <property type="nucleotide sequence ID" value="NZ_LWHJ01000022.1"/>
</dbReference>